<gene>
    <name evidence="2" type="primary">Cnig_chr_X.g23704</name>
    <name evidence="2" type="ORF">B9Z55_023704</name>
</gene>
<dbReference type="AlphaFoldDB" id="A0A2G5SQS9"/>
<keyword evidence="3" id="KW-1185">Reference proteome</keyword>
<dbReference type="EMBL" id="PDUG01000006">
    <property type="protein sequence ID" value="PIC17475.1"/>
    <property type="molecule type" value="Genomic_DNA"/>
</dbReference>
<protein>
    <submittedName>
        <fullName evidence="2">Uncharacterized protein</fullName>
    </submittedName>
</protein>
<accession>A0A2G5SQS9</accession>
<organism evidence="2 3">
    <name type="scientific">Caenorhabditis nigoni</name>
    <dbReference type="NCBI Taxonomy" id="1611254"/>
    <lineage>
        <taxon>Eukaryota</taxon>
        <taxon>Metazoa</taxon>
        <taxon>Ecdysozoa</taxon>
        <taxon>Nematoda</taxon>
        <taxon>Chromadorea</taxon>
        <taxon>Rhabditida</taxon>
        <taxon>Rhabditina</taxon>
        <taxon>Rhabditomorpha</taxon>
        <taxon>Rhabditoidea</taxon>
        <taxon>Rhabditidae</taxon>
        <taxon>Peloderinae</taxon>
        <taxon>Caenorhabditis</taxon>
    </lineage>
</organism>
<dbReference type="Proteomes" id="UP000230233">
    <property type="component" value="Chromosome X"/>
</dbReference>
<feature type="region of interest" description="Disordered" evidence="1">
    <location>
        <begin position="1"/>
        <end position="24"/>
    </location>
</feature>
<reference evidence="3" key="1">
    <citation type="submission" date="2017-10" db="EMBL/GenBank/DDBJ databases">
        <title>Rapid genome shrinkage in a self-fertile nematode reveals novel sperm competition proteins.</title>
        <authorList>
            <person name="Yin D."/>
            <person name="Schwarz E.M."/>
            <person name="Thomas C.G."/>
            <person name="Felde R.L."/>
            <person name="Korf I.F."/>
            <person name="Cutter A.D."/>
            <person name="Schartner C.M."/>
            <person name="Ralston E.J."/>
            <person name="Meyer B.J."/>
            <person name="Haag E.S."/>
        </authorList>
    </citation>
    <scope>NUCLEOTIDE SEQUENCE [LARGE SCALE GENOMIC DNA]</scope>
    <source>
        <strain evidence="3">JU1422</strain>
    </source>
</reference>
<evidence type="ECO:0000313" key="3">
    <source>
        <dbReference type="Proteomes" id="UP000230233"/>
    </source>
</evidence>
<evidence type="ECO:0000313" key="2">
    <source>
        <dbReference type="EMBL" id="PIC17475.1"/>
    </source>
</evidence>
<proteinExistence type="predicted"/>
<sequence length="101" mass="11988">MRGGTMEMKRRRQKGTHSANTVTQPYRLMKRSIENNNDTHGQLKFYSVAITLLNYLSHIFYYSHENSYKKGQDELKTILLVVLSPIPRREKFLFQQPQQLK</sequence>
<comment type="caution">
    <text evidence="2">The sequence shown here is derived from an EMBL/GenBank/DDBJ whole genome shotgun (WGS) entry which is preliminary data.</text>
</comment>
<evidence type="ECO:0000256" key="1">
    <source>
        <dbReference type="SAM" id="MobiDB-lite"/>
    </source>
</evidence>
<name>A0A2G5SQS9_9PELO</name>